<dbReference type="SMART" id="SM00487">
    <property type="entry name" value="DEXDc"/>
    <property type="match status" value="1"/>
</dbReference>
<organism evidence="4">
    <name type="scientific">seawater metagenome</name>
    <dbReference type="NCBI Taxonomy" id="1561972"/>
    <lineage>
        <taxon>unclassified sequences</taxon>
        <taxon>metagenomes</taxon>
        <taxon>ecological metagenomes</taxon>
    </lineage>
</organism>
<dbReference type="AlphaFoldDB" id="A0A5E8CL09"/>
<name>A0A5E8CL09_9ZZZZ</name>
<evidence type="ECO:0000313" key="4">
    <source>
        <dbReference type="EMBL" id="VVU94282.1"/>
    </source>
</evidence>
<dbReference type="GO" id="GO:0003676">
    <property type="term" value="F:nucleic acid binding"/>
    <property type="evidence" value="ECO:0007669"/>
    <property type="project" value="InterPro"/>
</dbReference>
<keyword evidence="2 4" id="KW-0347">Helicase</keyword>
<keyword evidence="2 4" id="KW-0547">Nucleotide-binding</keyword>
<dbReference type="SUPFAM" id="SSF52540">
    <property type="entry name" value="P-loop containing nucleoside triphosphate hydrolases"/>
    <property type="match status" value="2"/>
</dbReference>
<protein>
    <submittedName>
        <fullName evidence="4">DEAD/DEAH box helicase</fullName>
    </submittedName>
</protein>
<evidence type="ECO:0000256" key="1">
    <source>
        <dbReference type="ARBA" id="ARBA00022801"/>
    </source>
</evidence>
<dbReference type="EMBL" id="CABVLZ010000001">
    <property type="protein sequence ID" value="VVU94282.1"/>
    <property type="molecule type" value="Genomic_DNA"/>
</dbReference>
<dbReference type="Pfam" id="PF00270">
    <property type="entry name" value="DEAD"/>
    <property type="match status" value="1"/>
</dbReference>
<sequence>MSSNQQINNNMPEFEDSKRGNHAKLWQFPLKFDTFAGVIAKLAPSIPFNVNDIEDMMNPLESLEDVIRAKIEAGTTLKTADKIRLENIERKKKEAVDTDMALLKKSCLKVHTKTPEGKELQLLMILDYALEKNMNDIVANCYIKLLDKKLSKQNKKKFSQTLSKMNTLVQDLDIIKLQFTKFSNQLPPLDRKEFILDPWQKQVINYIDDKESVIVMCPTSSGKTVMSTYVTSCNGKILFVVPTEALAMQVGAHFTKVLNSVIAIETDNTHTINDIEENEKLLHVSPVIVGTPMALETVLTKVGNVFSYVVFDEIHNLDLEQGEAIERICKMTKGIPFLALSATIGNLEELVAWWQRFTEKPIKEVSYNGRFFNLQKCVYLAEGDDINAVNPLSMVEEHDFEDKSILNKNLQMTPTDIYNLVEKIMDIIDLGDLDPNEYFDETKRLSLDDCNNYFRDVLQFMVELYHSGEKGQVTIRKILNEFHPKDLEQGDLNIMDMMLKIRDCSLLPVICFQMNNISCFKIAMDLLGKLEDAEDQKYPNRKKDMEKRLKQWKKWNEKNEKKTAEMSEKQFTKHVASGQEENEFVEKPEMLSPHQDFIISKSQAFTESTMLEFRRLLKWDFKGAGDDLHPIIRALYRGIGIYIQGMPHAYLRLVQQLAQQKKLGVVFSDSQLAFGVSMPFKTSCLFKDIHSPDTLTALLNHQASGRAGRRGLDTEGYVIYAGYSWPEVVDLCISPLPRIEGKNYCYPLVSLHKKICNDIHGDSPSKPDMEEAILCPLNSNLEGHTSIYFDWAEKQLTKKDGWTWCYKPLEGLDELEQKKALAHNLMVWSMSRIYPLNSIVIPYLLRYLEKKFYGVNFTITKEQVRFAHVMSHFICQKKSDDPDNKLKILPDWQQHIKHLNKFRIGLLEDDIDSKVYASIEANGIIPTANDLEKHDLRQRIWHFGENIRILQNHCFYTKNPLYKILGKLFTRIWWIYFQSNMIN</sequence>
<dbReference type="PANTHER" id="PTHR44533">
    <property type="entry name" value="DEAD/H RNA HELICASE, PUTATIVE-RELATED"/>
    <property type="match status" value="1"/>
</dbReference>
<dbReference type="InterPro" id="IPR052431">
    <property type="entry name" value="SKI2_subfamily_helicases"/>
</dbReference>
<gene>
    <name evidence="4" type="ORF">CPAV1605_2</name>
</gene>
<dbReference type="InterPro" id="IPR011545">
    <property type="entry name" value="DEAD/DEAH_box_helicase_dom"/>
</dbReference>
<reference evidence="4" key="1">
    <citation type="submission" date="2019-09" db="EMBL/GenBank/DDBJ databases">
        <authorList>
            <person name="Needham M D."/>
        </authorList>
    </citation>
    <scope>NUCLEOTIDE SEQUENCE</scope>
</reference>
<dbReference type="GO" id="GO:0005524">
    <property type="term" value="F:ATP binding"/>
    <property type="evidence" value="ECO:0007669"/>
    <property type="project" value="InterPro"/>
</dbReference>
<dbReference type="PANTHER" id="PTHR44533:SF4">
    <property type="entry name" value="DEAD_H RNA HELICASE, PUTATIVE-RELATED"/>
    <property type="match status" value="1"/>
</dbReference>
<keyword evidence="1" id="KW-0378">Hydrolase</keyword>
<dbReference type="GO" id="GO:0005737">
    <property type="term" value="C:cytoplasm"/>
    <property type="evidence" value="ECO:0007669"/>
    <property type="project" value="TreeGrafter"/>
</dbReference>
<evidence type="ECO:0000259" key="3">
    <source>
        <dbReference type="PROSITE" id="PS51192"/>
    </source>
</evidence>
<proteinExistence type="predicted"/>
<keyword evidence="2 4" id="KW-0067">ATP-binding</keyword>
<evidence type="ECO:0000256" key="2">
    <source>
        <dbReference type="ARBA" id="ARBA00022806"/>
    </source>
</evidence>
<feature type="domain" description="Helicase ATP-binding" evidence="3">
    <location>
        <begin position="204"/>
        <end position="362"/>
    </location>
</feature>
<dbReference type="InterPro" id="IPR027417">
    <property type="entry name" value="P-loop_NTPase"/>
</dbReference>
<dbReference type="PROSITE" id="PS51192">
    <property type="entry name" value="HELICASE_ATP_BIND_1"/>
    <property type="match status" value="1"/>
</dbReference>
<dbReference type="Gene3D" id="3.40.50.300">
    <property type="entry name" value="P-loop containing nucleotide triphosphate hydrolases"/>
    <property type="match status" value="2"/>
</dbReference>
<dbReference type="GO" id="GO:0004386">
    <property type="term" value="F:helicase activity"/>
    <property type="evidence" value="ECO:0007669"/>
    <property type="project" value="UniProtKB-KW"/>
</dbReference>
<accession>A0A5E8CL09</accession>
<dbReference type="GO" id="GO:0016787">
    <property type="term" value="F:hydrolase activity"/>
    <property type="evidence" value="ECO:0007669"/>
    <property type="project" value="UniProtKB-KW"/>
</dbReference>
<dbReference type="InterPro" id="IPR014001">
    <property type="entry name" value="Helicase_ATP-bd"/>
</dbReference>